<dbReference type="PANTHER" id="PTHR43668">
    <property type="entry name" value="ALLANTOINASE"/>
    <property type="match status" value="1"/>
</dbReference>
<accession>A0A7D9CX46</accession>
<keyword evidence="4" id="KW-1185">Reference proteome</keyword>
<dbReference type="GO" id="GO:0004038">
    <property type="term" value="F:allantoinase activity"/>
    <property type="evidence" value="ECO:0007669"/>
    <property type="project" value="TreeGrafter"/>
</dbReference>
<keyword evidence="1" id="KW-0472">Membrane</keyword>
<sequence length="957" mass="106100">MEWEKTFTLPPDGTRGNLMRVTIAIGLVFALIHVFLPSNAYLKNLFSSNKVFIDSLPRSHSLSSTRFSDGLRKCRNRYIFPQKIDPEHRQENPRYHIYTNDTSTLGTNFSFVIKNATVLDGDGILRDGPADVYIDKGMIYGVVDSGSKISQFLMESVKPHDIIDAKGKYVTPGLVEMHSHVGICTQPELRGVNDMFELMNPTTQFIKTLDAFNIGDPAIKLISYGGVTSSLVLPSANLISGEGFVFKMLVPPSRSVEEMLLQYDSNDVSPNLSVNRQRWMKMACGENPKKRFVANPSAPKSRMGLGFLFRSTMEKAQHLKEEQDLWCDAIEQGLTPKTPSFPENSEYDLLVELLRGKVRTNSHCYETFDIETLFRHAREFGFNITAVHHALDAYKIPEIIKRQPGNVSIVTFATEWGFKKEAFQGSVFSPKILNDNNITIALHTDHPANGGQDLIIQAQIAHSFGLPADKAFSAISGTAAKILGLDDRIGYLRKGYDADLVLWDRHPLQAGSSPLKVYIDGVSVLNVPIPDENKDDDLISLPGSLEDITTDKKALRCLEGSQEFVVKGIKQSFLKSLPSGASNITKEMVVKGGEVLCFQQDCSEFYSAIHSNCMKIITLKDGYVVPAGTALTTTHGITEMPSELSTGDGDVMDFVNNNILDDFSDPEKVVAAKNGLHLESKHLKWAHNSGVLKIITPPLRNEGKKFLTGISTAFRSDATDLNGIIKENVAIHFTIGDLGKQILLPTVSLQIQTLRKLLLENKGKANAYGDAFRGELPIALHTNSKDVILQLIKLKNELKTPYFIIVGGVEAHLVGKQLAENGIPVVLEPWRCQRKYWDERRCLTGLHGTPTAITALKKAGVKFAIAVDEDKLVRLLYQEATIAKARSDITSYEALKAISYDVEDIFKINDFINSLDFLVTEGHPLTYGSQIVAIVENGTLTDVYPDLEPEFEVSPTY</sequence>
<dbReference type="InterPro" id="IPR050138">
    <property type="entry name" value="DHOase/Allantoinase_Hydrolase"/>
</dbReference>
<dbReference type="PANTHER" id="PTHR43668:SF5">
    <property type="entry name" value="AMIDOHYDROLASE 3 DOMAIN-CONTAINING PROTEIN"/>
    <property type="match status" value="1"/>
</dbReference>
<dbReference type="SUPFAM" id="SSF51556">
    <property type="entry name" value="Metallo-dependent hydrolases"/>
    <property type="match status" value="1"/>
</dbReference>
<gene>
    <name evidence="3" type="ORF">DEBR0S2_20296G</name>
</gene>
<keyword evidence="1" id="KW-1133">Transmembrane helix</keyword>
<evidence type="ECO:0000313" key="3">
    <source>
        <dbReference type="EMBL" id="VUG17957.1"/>
    </source>
</evidence>
<dbReference type="GO" id="GO:0005737">
    <property type="term" value="C:cytoplasm"/>
    <property type="evidence" value="ECO:0007669"/>
    <property type="project" value="TreeGrafter"/>
</dbReference>
<name>A0A7D9CX46_DEKBR</name>
<dbReference type="EMBL" id="CABFWN010000002">
    <property type="protein sequence ID" value="VUG17957.1"/>
    <property type="molecule type" value="Genomic_DNA"/>
</dbReference>
<evidence type="ECO:0000259" key="2">
    <source>
        <dbReference type="Pfam" id="PF01979"/>
    </source>
</evidence>
<evidence type="ECO:0000313" key="4">
    <source>
        <dbReference type="Proteomes" id="UP000478008"/>
    </source>
</evidence>
<feature type="domain" description="Amidohydrolase-related" evidence="2">
    <location>
        <begin position="431"/>
        <end position="517"/>
    </location>
</feature>
<reference evidence="3 4" key="1">
    <citation type="submission" date="2019-07" db="EMBL/GenBank/DDBJ databases">
        <authorList>
            <person name="Friedrich A."/>
            <person name="Schacherer J."/>
        </authorList>
    </citation>
    <scope>NUCLEOTIDE SEQUENCE [LARGE SCALE GENOMIC DNA]</scope>
</reference>
<dbReference type="SUPFAM" id="SSF51338">
    <property type="entry name" value="Composite domain of metallo-dependent hydrolases"/>
    <property type="match status" value="1"/>
</dbReference>
<protein>
    <submittedName>
        <fullName evidence="3">DEBR0S2_20296g1_1</fullName>
    </submittedName>
</protein>
<organism evidence="3 4">
    <name type="scientific">Dekkera bruxellensis</name>
    <name type="common">Brettanomyces custersii</name>
    <dbReference type="NCBI Taxonomy" id="5007"/>
    <lineage>
        <taxon>Eukaryota</taxon>
        <taxon>Fungi</taxon>
        <taxon>Dikarya</taxon>
        <taxon>Ascomycota</taxon>
        <taxon>Saccharomycotina</taxon>
        <taxon>Pichiomycetes</taxon>
        <taxon>Pichiales</taxon>
        <taxon>Pichiaceae</taxon>
        <taxon>Brettanomyces</taxon>
    </lineage>
</organism>
<dbReference type="AlphaFoldDB" id="A0A7D9CX46"/>
<evidence type="ECO:0000256" key="1">
    <source>
        <dbReference type="SAM" id="Phobius"/>
    </source>
</evidence>
<dbReference type="InterPro" id="IPR032466">
    <property type="entry name" value="Metal_Hydrolase"/>
</dbReference>
<dbReference type="InterPro" id="IPR011059">
    <property type="entry name" value="Metal-dep_hydrolase_composite"/>
</dbReference>
<feature type="transmembrane region" description="Helical" evidence="1">
    <location>
        <begin position="21"/>
        <end position="42"/>
    </location>
</feature>
<dbReference type="InterPro" id="IPR006680">
    <property type="entry name" value="Amidohydro-rel"/>
</dbReference>
<dbReference type="GO" id="GO:0006145">
    <property type="term" value="P:purine nucleobase catabolic process"/>
    <property type="evidence" value="ECO:0007669"/>
    <property type="project" value="TreeGrafter"/>
</dbReference>
<dbReference type="Pfam" id="PF01979">
    <property type="entry name" value="Amidohydro_1"/>
    <property type="match status" value="1"/>
</dbReference>
<dbReference type="Proteomes" id="UP000478008">
    <property type="component" value="Unassembled WGS sequence"/>
</dbReference>
<keyword evidence="1" id="KW-0812">Transmembrane</keyword>
<proteinExistence type="predicted"/>
<dbReference type="Gene3D" id="3.20.20.140">
    <property type="entry name" value="Metal-dependent hydrolases"/>
    <property type="match status" value="2"/>
</dbReference>